<dbReference type="PANTHER" id="PTHR10424:SF68">
    <property type="entry name" value="ENDOGENOUS RETROVIRUS GROUP 3 MEMBER 1 ENV POLYPROTEIN"/>
    <property type="match status" value="1"/>
</dbReference>
<evidence type="ECO:0000256" key="1">
    <source>
        <dbReference type="SAM" id="Phobius"/>
    </source>
</evidence>
<dbReference type="PANTHER" id="PTHR10424">
    <property type="entry name" value="VIRAL ENVELOPE PROTEIN"/>
    <property type="match status" value="1"/>
</dbReference>
<feature type="signal peptide" evidence="2">
    <location>
        <begin position="1"/>
        <end position="24"/>
    </location>
</feature>
<keyword evidence="1" id="KW-1133">Transmembrane helix</keyword>
<dbReference type="Gene3D" id="1.10.287.210">
    <property type="match status" value="1"/>
</dbReference>
<keyword evidence="2" id="KW-0732">Signal</keyword>
<dbReference type="Proteomes" id="UP000269221">
    <property type="component" value="Unassembled WGS sequence"/>
</dbReference>
<feature type="transmembrane region" description="Helical" evidence="1">
    <location>
        <begin position="510"/>
        <end position="532"/>
    </location>
</feature>
<feature type="chain" id="PRO_5018022048" description="Envelope glycoprotein" evidence="2">
    <location>
        <begin position="25"/>
        <end position="582"/>
    </location>
</feature>
<dbReference type="SUPFAM" id="SSF58069">
    <property type="entry name" value="Virus ectodomain"/>
    <property type="match status" value="1"/>
</dbReference>
<keyword evidence="1" id="KW-0812">Transmembrane</keyword>
<evidence type="ECO:0000256" key="2">
    <source>
        <dbReference type="SAM" id="SignalP"/>
    </source>
</evidence>
<sequence>METVHTGLLGGLLLVLIISKYASGACSKCYSTIYDGEDQESLIRVHTNVNPTCFDVTQLSTCREEGKQYWVAKNAATFKQRLTGECPIREWFCMEKVNDVKGVKDLIKEKALNIKKMETDEPLSKNLFIDLVERISHELNITNCWICGSTQMSDVWPWEGISLTPLDILRWKKIQQKPPHIEKREKEQWDLKSKVIGEECIRRAGKRYKTFVGKMACKRSLTIRERAQRWIPRGPETYWAVGKKETGCIYHEGYQLHQCTGKGINPFSGLREISIYWRHPLDPWNTSWKAPNHLFCICGNKAYTHLPGDWAGSCTIGIIKPAFFLLPKESGRGLGVPLYDHLEKTRQKRTIINMDSTQTWKGTIWTPEEIIKTYGPATWAQDRSWGYRTPIYMLNRIIRLQAVLEVISNRTALALDHISHQLAQTRAVVYQIRLAVDYLLANEGGICGKFNSSECCLEIDDRSEVIWNISKEIRKIAYVGTQEWTPLVNTDWWDNFWSLGGAWWKKVAFMASYAIASLLLIPCILPCLIRIVTSTVQASIQMSDTNQGKPTGMFKLTADEKELSSAERLYHQYQELQEMSCE</sequence>
<name>A0A3M0JN50_HIRRU</name>
<dbReference type="STRING" id="333673.A0A3M0JN50"/>
<reference evidence="3 4" key="1">
    <citation type="submission" date="2018-07" db="EMBL/GenBank/DDBJ databases">
        <title>A high quality draft genome assembly of the barn swallow (H. rustica rustica).</title>
        <authorList>
            <person name="Formenti G."/>
            <person name="Chiara M."/>
            <person name="Poveda L."/>
            <person name="Francoijs K.-J."/>
            <person name="Bonisoli-Alquati A."/>
            <person name="Canova L."/>
            <person name="Gianfranceschi L."/>
            <person name="Horner D.S."/>
            <person name="Saino N."/>
        </authorList>
    </citation>
    <scope>NUCLEOTIDE SEQUENCE [LARGE SCALE GENOMIC DNA]</scope>
    <source>
        <strain evidence="3">Chelidonia</strain>
        <tissue evidence="3">Blood</tissue>
    </source>
</reference>
<organism evidence="3 4">
    <name type="scientific">Hirundo rustica rustica</name>
    <dbReference type="NCBI Taxonomy" id="333673"/>
    <lineage>
        <taxon>Eukaryota</taxon>
        <taxon>Metazoa</taxon>
        <taxon>Chordata</taxon>
        <taxon>Craniata</taxon>
        <taxon>Vertebrata</taxon>
        <taxon>Euteleostomi</taxon>
        <taxon>Archelosauria</taxon>
        <taxon>Archosauria</taxon>
        <taxon>Dinosauria</taxon>
        <taxon>Saurischia</taxon>
        <taxon>Theropoda</taxon>
        <taxon>Coelurosauria</taxon>
        <taxon>Aves</taxon>
        <taxon>Neognathae</taxon>
        <taxon>Neoaves</taxon>
        <taxon>Telluraves</taxon>
        <taxon>Australaves</taxon>
        <taxon>Passeriformes</taxon>
        <taxon>Sylvioidea</taxon>
        <taxon>Hirundinidae</taxon>
        <taxon>Hirundo</taxon>
    </lineage>
</organism>
<evidence type="ECO:0000313" key="4">
    <source>
        <dbReference type="Proteomes" id="UP000269221"/>
    </source>
</evidence>
<dbReference type="InterPro" id="IPR018154">
    <property type="entry name" value="TLV/ENV_coat_polyprotein"/>
</dbReference>
<accession>A0A3M0JN50</accession>
<comment type="caution">
    <text evidence="3">The sequence shown here is derived from an EMBL/GenBank/DDBJ whole genome shotgun (WGS) entry which is preliminary data.</text>
</comment>
<dbReference type="EMBL" id="QRBI01000145">
    <property type="protein sequence ID" value="RMC00140.1"/>
    <property type="molecule type" value="Genomic_DNA"/>
</dbReference>
<gene>
    <name evidence="3" type="ORF">DUI87_23550</name>
</gene>
<dbReference type="AlphaFoldDB" id="A0A3M0JN50"/>
<evidence type="ECO:0000313" key="3">
    <source>
        <dbReference type="EMBL" id="RMC00140.1"/>
    </source>
</evidence>
<protein>
    <recommendedName>
        <fullName evidence="5">Envelope glycoprotein</fullName>
    </recommendedName>
</protein>
<dbReference type="OrthoDB" id="9950230at2759"/>
<proteinExistence type="predicted"/>
<evidence type="ECO:0008006" key="5">
    <source>
        <dbReference type="Google" id="ProtNLM"/>
    </source>
</evidence>
<keyword evidence="4" id="KW-1185">Reference proteome</keyword>
<keyword evidence="1" id="KW-0472">Membrane</keyword>